<dbReference type="InterPro" id="IPR016161">
    <property type="entry name" value="Ald_DH/histidinol_DH"/>
</dbReference>
<evidence type="ECO:0000256" key="3">
    <source>
        <dbReference type="ARBA" id="ARBA00023027"/>
    </source>
</evidence>
<feature type="domain" description="Aldehyde dehydrogenase" evidence="4">
    <location>
        <begin position="35"/>
        <end position="495"/>
    </location>
</feature>
<dbReference type="Gene3D" id="3.40.309.10">
    <property type="entry name" value="Aldehyde Dehydrogenase, Chain A, domain 2"/>
    <property type="match status" value="1"/>
</dbReference>
<dbReference type="EMBL" id="JAVDYJ010000001">
    <property type="protein sequence ID" value="MDR7347872.1"/>
    <property type="molecule type" value="Genomic_DNA"/>
</dbReference>
<keyword evidence="3" id="KW-0520">NAD</keyword>
<evidence type="ECO:0000259" key="4">
    <source>
        <dbReference type="Pfam" id="PF00171"/>
    </source>
</evidence>
<reference evidence="5 6" key="1">
    <citation type="submission" date="2023-07" db="EMBL/GenBank/DDBJ databases">
        <title>Sequencing the genomes of 1000 actinobacteria strains.</title>
        <authorList>
            <person name="Klenk H.-P."/>
        </authorList>
    </citation>
    <scope>NUCLEOTIDE SEQUENCE [LARGE SCALE GENOMIC DNA]</scope>
    <source>
        <strain evidence="5 6">DSM 22966</strain>
    </source>
</reference>
<accession>A0ABU2B2P5</accession>
<keyword evidence="6" id="KW-1185">Reference proteome</keyword>
<dbReference type="GO" id="GO:0004491">
    <property type="term" value="F:methylmalonate-semialdehyde dehydrogenase (acylating, NAD) activity"/>
    <property type="evidence" value="ECO:0007669"/>
    <property type="project" value="UniProtKB-EC"/>
</dbReference>
<gene>
    <name evidence="5" type="ORF">J2S62_002129</name>
</gene>
<dbReference type="EC" id="1.2.1.27" evidence="1"/>
<dbReference type="PANTHER" id="PTHR43866:SF4">
    <property type="entry name" value="MALONATE-SEMIALDEHYDE DEHYDROGENASE"/>
    <property type="match status" value="1"/>
</dbReference>
<dbReference type="CDD" id="cd07085">
    <property type="entry name" value="ALDH_F6_MMSDH"/>
    <property type="match status" value="1"/>
</dbReference>
<protein>
    <recommendedName>
        <fullName evidence="1">methylmalonate-semialdehyde dehydrogenase (CoA acylating)</fullName>
        <ecNumber evidence="1">1.2.1.27</ecNumber>
    </recommendedName>
</protein>
<dbReference type="Proteomes" id="UP001183794">
    <property type="component" value="Unassembled WGS sequence"/>
</dbReference>
<comment type="caution">
    <text evidence="5">The sequence shown here is derived from an EMBL/GenBank/DDBJ whole genome shotgun (WGS) entry which is preliminary data.</text>
</comment>
<name>A0ABU2B2P5_9MICC</name>
<dbReference type="InterPro" id="IPR015590">
    <property type="entry name" value="Aldehyde_DH_dom"/>
</dbReference>
<evidence type="ECO:0000313" key="5">
    <source>
        <dbReference type="EMBL" id="MDR7347872.1"/>
    </source>
</evidence>
<organism evidence="5 6">
    <name type="scientific">Enteractinococcus fodinae</name>
    <dbReference type="NCBI Taxonomy" id="684663"/>
    <lineage>
        <taxon>Bacteria</taxon>
        <taxon>Bacillati</taxon>
        <taxon>Actinomycetota</taxon>
        <taxon>Actinomycetes</taxon>
        <taxon>Micrococcales</taxon>
        <taxon>Micrococcaceae</taxon>
    </lineage>
</organism>
<dbReference type="PANTHER" id="PTHR43866">
    <property type="entry name" value="MALONATE-SEMIALDEHYDE DEHYDROGENASE"/>
    <property type="match status" value="1"/>
</dbReference>
<dbReference type="NCBIfam" id="TIGR01722">
    <property type="entry name" value="MMSDH"/>
    <property type="match status" value="1"/>
</dbReference>
<dbReference type="InterPro" id="IPR016162">
    <property type="entry name" value="Ald_DH_N"/>
</dbReference>
<dbReference type="GO" id="GO:0018478">
    <property type="term" value="F:malonate-semialdehyde dehydrogenase (acetylating) activity"/>
    <property type="evidence" value="ECO:0007669"/>
    <property type="project" value="UniProtKB-EC"/>
</dbReference>
<dbReference type="Gene3D" id="3.40.605.10">
    <property type="entry name" value="Aldehyde Dehydrogenase, Chain A, domain 1"/>
    <property type="match status" value="1"/>
</dbReference>
<proteinExistence type="predicted"/>
<dbReference type="Pfam" id="PF00171">
    <property type="entry name" value="Aldedh"/>
    <property type="match status" value="1"/>
</dbReference>
<evidence type="ECO:0000256" key="2">
    <source>
        <dbReference type="ARBA" id="ARBA00023002"/>
    </source>
</evidence>
<dbReference type="InterPro" id="IPR010061">
    <property type="entry name" value="MeMal-semiAld_DH"/>
</dbReference>
<dbReference type="InterPro" id="IPR016160">
    <property type="entry name" value="Ald_DH_CS_CYS"/>
</dbReference>
<keyword evidence="2 5" id="KW-0560">Oxidoreductase</keyword>
<evidence type="ECO:0000313" key="6">
    <source>
        <dbReference type="Proteomes" id="UP001183794"/>
    </source>
</evidence>
<evidence type="ECO:0000256" key="1">
    <source>
        <dbReference type="ARBA" id="ARBA00013048"/>
    </source>
</evidence>
<dbReference type="PROSITE" id="PS00070">
    <property type="entry name" value="ALDEHYDE_DEHYDR_CYS"/>
    <property type="match status" value="1"/>
</dbReference>
<sequence>MNTINQLDTTTAESADTVKTIDHWINNAYTEGVESSVERADVTNPATGKTTGQVAMAGQATVDEAVAAAKAAFPAWRDTSLSKRTQILFRYRELLNERKEELAALITAEHGKVLDDALGEVMRGLEVVEFACGMPNHLKGGYTENASTNVDVHSKRQPLGPVAIISPFNFPAMVPMWFFPVAIAAGNTVVIKPSEKDPSAVNWEAELWKEAGLPDGVFNVVHGGKPAVDALLEHDDIKAVSFVGSTPIAKYVYETATAHGKRVQALGGAKNHMLVLPDADLDMVADNAINAGFGSAGERCMAISALVAVGDIADELVDKIAERARNLRTGDGTRGTDMGPLVTSEHRDKVAAYIDAGEREGATVVVDGRQGEFDADGNGYFVGPTLFDHVTPEMTIYKEEIFGPVLSVLRVDTYDEGLELINANPYGNGTAIFTNDGGAARRFENEVEVGMVGINVPIPVPMAYYSFGGWKNSLFGDTHAHGAEGVHFFTRGKAVTTRWSDPSHAGINLGFPQNQ</sequence>
<dbReference type="SUPFAM" id="SSF53720">
    <property type="entry name" value="ALDH-like"/>
    <property type="match status" value="1"/>
</dbReference>
<dbReference type="InterPro" id="IPR016163">
    <property type="entry name" value="Ald_DH_C"/>
</dbReference>